<dbReference type="InterPro" id="IPR010559">
    <property type="entry name" value="Sig_transdc_His_kin_internal"/>
</dbReference>
<dbReference type="SUPFAM" id="SSF55874">
    <property type="entry name" value="ATPase domain of HSP90 chaperone/DNA topoisomerase II/histidine kinase"/>
    <property type="match status" value="1"/>
</dbReference>
<keyword evidence="2" id="KW-1003">Cell membrane</keyword>
<evidence type="ECO:0000313" key="13">
    <source>
        <dbReference type="Proteomes" id="UP000321773"/>
    </source>
</evidence>
<evidence type="ECO:0000256" key="5">
    <source>
        <dbReference type="ARBA" id="ARBA00022777"/>
    </source>
</evidence>
<dbReference type="Pfam" id="PF06580">
    <property type="entry name" value="His_kinase"/>
    <property type="match status" value="1"/>
</dbReference>
<gene>
    <name evidence="10" type="ORF">HMI01_15670</name>
    <name evidence="11" type="ORF">SAMN05421668_1148</name>
</gene>
<evidence type="ECO:0000313" key="12">
    <source>
        <dbReference type="Proteomes" id="UP000199139"/>
    </source>
</evidence>
<accession>A0A1I6TCH8</accession>
<evidence type="ECO:0000256" key="1">
    <source>
        <dbReference type="ARBA" id="ARBA00004651"/>
    </source>
</evidence>
<protein>
    <submittedName>
        <fullName evidence="10 11">Histidine kinase</fullName>
    </submittedName>
</protein>
<comment type="subcellular location">
    <subcellularLocation>
        <location evidence="1">Cell membrane</location>
        <topology evidence="1">Multi-pass membrane protein</topology>
    </subcellularLocation>
</comment>
<dbReference type="EMBL" id="BJWJ01000014">
    <property type="protein sequence ID" value="GEM04579.1"/>
    <property type="molecule type" value="Genomic_DNA"/>
</dbReference>
<keyword evidence="5 11" id="KW-0418">Kinase</keyword>
<dbReference type="PANTHER" id="PTHR34220:SF7">
    <property type="entry name" value="SENSOR HISTIDINE KINASE YPDA"/>
    <property type="match status" value="1"/>
</dbReference>
<dbReference type="Proteomes" id="UP000199139">
    <property type="component" value="Unassembled WGS sequence"/>
</dbReference>
<sequence length="586" mass="68155">MKKIGQSFNDLKIRNKLLIVYMITVLLPIIISNIVFYQTTSDNFIQQKRRDADLMTEETKENVKQLIDQALGLSTTLYMDMRLYEFFDTTYTNPVDYIQGYTQVVHQYRKTVPLYNAIQDIQFYTTNPTMLYAGGVNMLNNEDSDDVWYNSLAHDGTPQILAAMDEAGVSLDVYRKLNYFSLYKNYLHVIHFQLDERMLNDAIHNVSIQGELYLLDAEDRVLFTTDQNHREGTIFTENTDVKEPYITRQMFTDQYIADWSVVTVVDESIYRAELSDSTKYILLLGLMNFILPAFLIIYLSRSFHSRLNNILDHTRHIEKKNFAEYPHVRSKDEIGQLANQINRMTRKMNELFNEVFKANLEKKELALREKEAQLSALQSQINPHFLFNALETIRMRSIMKDETETALMIENMAGIFRNSLKWGSNWVTVLDEVRLIQAFLEIQGYRFGERLTYHVYVDEQLADFEIPNLSFLPFVENASLHGIEPKKGTGNIDISITKTALGLRFVIEDDGVGIPESRLIRLQKELQDGATMGENVGIENIYYRLKLYYKDQFRMKIESEEGIGTTVTIDLPMQDSKLQAYLKVSD</sequence>
<dbReference type="OrthoDB" id="9776552at2"/>
<dbReference type="SUPFAM" id="SSF158472">
    <property type="entry name" value="HAMP domain-like"/>
    <property type="match status" value="1"/>
</dbReference>
<dbReference type="InterPro" id="IPR003594">
    <property type="entry name" value="HATPase_dom"/>
</dbReference>
<dbReference type="SMART" id="SM00304">
    <property type="entry name" value="HAMP"/>
    <property type="match status" value="1"/>
</dbReference>
<keyword evidence="6 8" id="KW-0472">Membrane</keyword>
<reference evidence="11 12" key="1">
    <citation type="submission" date="2016-10" db="EMBL/GenBank/DDBJ databases">
        <authorList>
            <person name="de Groot N.N."/>
        </authorList>
    </citation>
    <scope>NUCLEOTIDE SEQUENCE [LARGE SCALE GENOMIC DNA]</scope>
    <source>
        <strain evidence="11 12">DSM 17074</strain>
    </source>
</reference>
<dbReference type="InterPro" id="IPR036890">
    <property type="entry name" value="HATPase_C_sf"/>
</dbReference>
<organism evidence="11 12">
    <name type="scientific">Halolactibacillus miurensis</name>
    <dbReference type="NCBI Taxonomy" id="306541"/>
    <lineage>
        <taxon>Bacteria</taxon>
        <taxon>Bacillati</taxon>
        <taxon>Bacillota</taxon>
        <taxon>Bacilli</taxon>
        <taxon>Bacillales</taxon>
        <taxon>Bacillaceae</taxon>
        <taxon>Halolactibacillus</taxon>
    </lineage>
</organism>
<dbReference type="Proteomes" id="UP000321773">
    <property type="component" value="Unassembled WGS sequence"/>
</dbReference>
<dbReference type="CDD" id="cd06225">
    <property type="entry name" value="HAMP"/>
    <property type="match status" value="1"/>
</dbReference>
<evidence type="ECO:0000259" key="9">
    <source>
        <dbReference type="PROSITE" id="PS50885"/>
    </source>
</evidence>
<dbReference type="Gene3D" id="6.10.340.10">
    <property type="match status" value="1"/>
</dbReference>
<name>A0A1I6TCH8_9BACI</name>
<feature type="transmembrane region" description="Helical" evidence="8">
    <location>
        <begin position="280"/>
        <end position="299"/>
    </location>
</feature>
<evidence type="ECO:0000256" key="7">
    <source>
        <dbReference type="SAM" id="Coils"/>
    </source>
</evidence>
<dbReference type="STRING" id="306541.SAMN05421668_1148"/>
<feature type="domain" description="HAMP" evidence="9">
    <location>
        <begin position="301"/>
        <end position="353"/>
    </location>
</feature>
<dbReference type="Pfam" id="PF02518">
    <property type="entry name" value="HATPase_c"/>
    <property type="match status" value="1"/>
</dbReference>
<dbReference type="Gene3D" id="3.30.565.10">
    <property type="entry name" value="Histidine kinase-like ATPase, C-terminal domain"/>
    <property type="match status" value="1"/>
</dbReference>
<dbReference type="GO" id="GO:0000155">
    <property type="term" value="F:phosphorelay sensor kinase activity"/>
    <property type="evidence" value="ECO:0007669"/>
    <property type="project" value="InterPro"/>
</dbReference>
<evidence type="ECO:0000256" key="4">
    <source>
        <dbReference type="ARBA" id="ARBA00022679"/>
    </source>
</evidence>
<keyword evidence="4" id="KW-0808">Transferase</keyword>
<keyword evidence="8" id="KW-1133">Transmembrane helix</keyword>
<evidence type="ECO:0000313" key="11">
    <source>
        <dbReference type="EMBL" id="SFS86737.1"/>
    </source>
</evidence>
<keyword evidence="8" id="KW-0812">Transmembrane</keyword>
<dbReference type="InterPro" id="IPR050640">
    <property type="entry name" value="Bact_2-comp_sensor_kinase"/>
</dbReference>
<dbReference type="RefSeq" id="WP_089854504.1">
    <property type="nucleotide sequence ID" value="NZ_BJWJ01000014.1"/>
</dbReference>
<keyword evidence="7" id="KW-0175">Coiled coil</keyword>
<proteinExistence type="predicted"/>
<keyword evidence="3" id="KW-0597">Phosphoprotein</keyword>
<dbReference type="AlphaFoldDB" id="A0A1I6TCH8"/>
<dbReference type="EMBL" id="FPAI01000014">
    <property type="protein sequence ID" value="SFS86737.1"/>
    <property type="molecule type" value="Genomic_DNA"/>
</dbReference>
<feature type="coiled-coil region" evidence="7">
    <location>
        <begin position="334"/>
        <end position="380"/>
    </location>
</feature>
<keyword evidence="13" id="KW-1185">Reference proteome</keyword>
<feature type="transmembrane region" description="Helical" evidence="8">
    <location>
        <begin position="18"/>
        <end position="37"/>
    </location>
</feature>
<dbReference type="Pfam" id="PF00672">
    <property type="entry name" value="HAMP"/>
    <property type="match status" value="1"/>
</dbReference>
<evidence type="ECO:0000313" key="10">
    <source>
        <dbReference type="EMBL" id="GEM04579.1"/>
    </source>
</evidence>
<evidence type="ECO:0000256" key="6">
    <source>
        <dbReference type="ARBA" id="ARBA00023136"/>
    </source>
</evidence>
<reference evidence="10 13" key="2">
    <citation type="submission" date="2019-07" db="EMBL/GenBank/DDBJ databases">
        <title>Whole genome shotgun sequence of Halolactibacillus miurensis NBRC 100873.</title>
        <authorList>
            <person name="Hosoyama A."/>
            <person name="Uohara A."/>
            <person name="Ohji S."/>
            <person name="Ichikawa N."/>
        </authorList>
    </citation>
    <scope>NUCLEOTIDE SEQUENCE [LARGE SCALE GENOMIC DNA]</scope>
    <source>
        <strain evidence="10 13">NBRC 100873</strain>
    </source>
</reference>
<evidence type="ECO:0000256" key="2">
    <source>
        <dbReference type="ARBA" id="ARBA00022475"/>
    </source>
</evidence>
<dbReference type="InterPro" id="IPR003660">
    <property type="entry name" value="HAMP_dom"/>
</dbReference>
<dbReference type="PANTHER" id="PTHR34220">
    <property type="entry name" value="SENSOR HISTIDINE KINASE YPDA"/>
    <property type="match status" value="1"/>
</dbReference>
<dbReference type="GO" id="GO:0005886">
    <property type="term" value="C:plasma membrane"/>
    <property type="evidence" value="ECO:0007669"/>
    <property type="project" value="UniProtKB-SubCell"/>
</dbReference>
<evidence type="ECO:0000256" key="8">
    <source>
        <dbReference type="SAM" id="Phobius"/>
    </source>
</evidence>
<dbReference type="PROSITE" id="PS50885">
    <property type="entry name" value="HAMP"/>
    <property type="match status" value="1"/>
</dbReference>
<evidence type="ECO:0000256" key="3">
    <source>
        <dbReference type="ARBA" id="ARBA00022553"/>
    </source>
</evidence>